<keyword evidence="9" id="KW-0961">Cell wall biogenesis/degradation</keyword>
<sequence>MNEDALIVQGGKPLKGEVNLSGAKNIALKVLITGLLYDEPVIFENIPHIGDINEIIHLINDLGAKAEFIKNNVVKIDPHGLKRYEIDLLHGSKIRVSFMFFAPLLYCFGKAVIPNPGGCRLGARPIDRHIDMLKAFGVEIGYNSETGFYEAQVNDEIHGCAFTFDKPTHTGTELALMMASIAKGNSVIHNAALEPEIDDLINLFNQSGAQINREGSSITVRSTKEKLKIDHPYSIQPDRNEAPTFAAFALATKGDIYVKGITDQALSFFLEELKEINAGVEQLKDGIRFYYKGKLKSSHITTCPHPGFMTDWQGPWALLMTQAEGESTIHETIFENRFGYVSELQKLGARIEFFQPELNNPESVYQFKIEEPTTVKDLQQAIKIYGPVKLHNGVMEVKDLRAGATILIAACMAEGESVVQGVSTIDRGYENIEGKLIKLGADIKRV</sequence>
<evidence type="ECO:0000256" key="7">
    <source>
        <dbReference type="ARBA" id="ARBA00022984"/>
    </source>
</evidence>
<dbReference type="PANTHER" id="PTHR43783">
    <property type="entry name" value="UDP-N-ACETYLGLUCOSAMINE 1-CARBOXYVINYLTRANSFERASE"/>
    <property type="match status" value="1"/>
</dbReference>
<evidence type="ECO:0000256" key="12">
    <source>
        <dbReference type="ARBA" id="ARBA00039754"/>
    </source>
</evidence>
<organism evidence="16 17">
    <name type="scientific">Candidatus Roizmanbacteria bacterium RIFCSPLOWO2_01_FULL_38_11</name>
    <dbReference type="NCBI Taxonomy" id="1802060"/>
    <lineage>
        <taxon>Bacteria</taxon>
        <taxon>Candidatus Roizmaniibacteriota</taxon>
    </lineage>
</organism>
<evidence type="ECO:0000256" key="10">
    <source>
        <dbReference type="ARBA" id="ARBA00038367"/>
    </source>
</evidence>
<feature type="domain" description="Enolpyruvate transferase" evidence="15">
    <location>
        <begin position="8"/>
        <end position="436"/>
    </location>
</feature>
<comment type="pathway">
    <text evidence="2">Cell wall biogenesis; peptidoglycan biosynthesis.</text>
</comment>
<dbReference type="PANTHER" id="PTHR43783:SF1">
    <property type="entry name" value="UDP-N-ACETYLGLUCOSAMINE 1-CARBOXYVINYLTRANSFERASE"/>
    <property type="match status" value="1"/>
</dbReference>
<gene>
    <name evidence="16" type="ORF">A2957_02615</name>
</gene>
<dbReference type="GO" id="GO:0005737">
    <property type="term" value="C:cytoplasm"/>
    <property type="evidence" value="ECO:0007669"/>
    <property type="project" value="UniProtKB-SubCell"/>
</dbReference>
<dbReference type="GO" id="GO:0051301">
    <property type="term" value="P:cell division"/>
    <property type="evidence" value="ECO:0007669"/>
    <property type="project" value="UniProtKB-KW"/>
</dbReference>
<reference evidence="16 17" key="1">
    <citation type="journal article" date="2016" name="Nat. Commun.">
        <title>Thousands of microbial genomes shed light on interconnected biogeochemical processes in an aquifer system.</title>
        <authorList>
            <person name="Anantharaman K."/>
            <person name="Brown C.T."/>
            <person name="Hug L.A."/>
            <person name="Sharon I."/>
            <person name="Castelle C.J."/>
            <person name="Probst A.J."/>
            <person name="Thomas B.C."/>
            <person name="Singh A."/>
            <person name="Wilkins M.J."/>
            <person name="Karaoz U."/>
            <person name="Brodie E.L."/>
            <person name="Williams K.H."/>
            <person name="Hubbard S.S."/>
            <person name="Banfield J.F."/>
        </authorList>
    </citation>
    <scope>NUCLEOTIDE SEQUENCE [LARGE SCALE GENOMIC DNA]</scope>
</reference>
<protein>
    <recommendedName>
        <fullName evidence="12 14">UDP-N-acetylglucosamine 1-carboxyvinyltransferase</fullName>
        <ecNumber evidence="11 14">2.5.1.7</ecNumber>
    </recommendedName>
</protein>
<comment type="similarity">
    <text evidence="10">Belongs to the EPSP synthase family. MurA subfamily.</text>
</comment>
<dbReference type="InterPro" id="IPR013792">
    <property type="entry name" value="RNA3'P_cycl/enolpyr_Trfase_a/b"/>
</dbReference>
<dbReference type="GO" id="GO:0008760">
    <property type="term" value="F:UDP-N-acetylglucosamine 1-carboxyvinyltransferase activity"/>
    <property type="evidence" value="ECO:0007669"/>
    <property type="project" value="UniProtKB-UniRule"/>
</dbReference>
<accession>A0A1F7INJ9</accession>
<dbReference type="SUPFAM" id="SSF55205">
    <property type="entry name" value="EPT/RTPC-like"/>
    <property type="match status" value="1"/>
</dbReference>
<keyword evidence="5 16" id="KW-0808">Transferase</keyword>
<evidence type="ECO:0000256" key="4">
    <source>
        <dbReference type="ARBA" id="ARBA00022618"/>
    </source>
</evidence>
<keyword evidence="3" id="KW-0963">Cytoplasm</keyword>
<dbReference type="InterPro" id="IPR005750">
    <property type="entry name" value="UDP_GlcNAc_COvinyl_MurA"/>
</dbReference>
<comment type="caution">
    <text evidence="16">The sequence shown here is derived from an EMBL/GenBank/DDBJ whole genome shotgun (WGS) entry which is preliminary data.</text>
</comment>
<keyword evidence="8" id="KW-0131">Cell cycle</keyword>
<evidence type="ECO:0000256" key="8">
    <source>
        <dbReference type="ARBA" id="ARBA00023306"/>
    </source>
</evidence>
<dbReference type="AlphaFoldDB" id="A0A1F7INJ9"/>
<dbReference type="EC" id="2.5.1.7" evidence="11 14"/>
<dbReference type="EMBL" id="MGAK01000010">
    <property type="protein sequence ID" value="OGK44891.1"/>
    <property type="molecule type" value="Genomic_DNA"/>
</dbReference>
<evidence type="ECO:0000256" key="6">
    <source>
        <dbReference type="ARBA" id="ARBA00022960"/>
    </source>
</evidence>
<comment type="subcellular location">
    <subcellularLocation>
        <location evidence="1">Cytoplasm</location>
    </subcellularLocation>
</comment>
<keyword evidence="6" id="KW-0133">Cell shape</keyword>
<dbReference type="InterPro" id="IPR001986">
    <property type="entry name" value="Enolpyruvate_Tfrase_dom"/>
</dbReference>
<evidence type="ECO:0000256" key="9">
    <source>
        <dbReference type="ARBA" id="ARBA00023316"/>
    </source>
</evidence>
<name>A0A1F7INJ9_9BACT</name>
<evidence type="ECO:0000256" key="13">
    <source>
        <dbReference type="ARBA" id="ARBA00047527"/>
    </source>
</evidence>
<keyword evidence="7" id="KW-0573">Peptidoglycan synthesis</keyword>
<dbReference type="STRING" id="1802060.A2957_02615"/>
<dbReference type="GO" id="GO:0008360">
    <property type="term" value="P:regulation of cell shape"/>
    <property type="evidence" value="ECO:0007669"/>
    <property type="project" value="UniProtKB-KW"/>
</dbReference>
<evidence type="ECO:0000259" key="15">
    <source>
        <dbReference type="Pfam" id="PF00275"/>
    </source>
</evidence>
<dbReference type="NCBIfam" id="TIGR01072">
    <property type="entry name" value="murA"/>
    <property type="match status" value="1"/>
</dbReference>
<evidence type="ECO:0000256" key="3">
    <source>
        <dbReference type="ARBA" id="ARBA00022490"/>
    </source>
</evidence>
<dbReference type="GO" id="GO:0009252">
    <property type="term" value="P:peptidoglycan biosynthetic process"/>
    <property type="evidence" value="ECO:0007669"/>
    <property type="project" value="UniProtKB-UniRule"/>
</dbReference>
<evidence type="ECO:0000256" key="11">
    <source>
        <dbReference type="ARBA" id="ARBA00039108"/>
    </source>
</evidence>
<dbReference type="Proteomes" id="UP000179072">
    <property type="component" value="Unassembled WGS sequence"/>
</dbReference>
<dbReference type="NCBIfam" id="NF006873">
    <property type="entry name" value="PRK09369.1"/>
    <property type="match status" value="1"/>
</dbReference>
<dbReference type="InterPro" id="IPR050068">
    <property type="entry name" value="MurA_subfamily"/>
</dbReference>
<dbReference type="Pfam" id="PF00275">
    <property type="entry name" value="EPSP_synthase"/>
    <property type="match status" value="1"/>
</dbReference>
<dbReference type="GO" id="GO:0071555">
    <property type="term" value="P:cell wall organization"/>
    <property type="evidence" value="ECO:0007669"/>
    <property type="project" value="UniProtKB-KW"/>
</dbReference>
<dbReference type="InterPro" id="IPR036968">
    <property type="entry name" value="Enolpyruvate_Tfrase_sf"/>
</dbReference>
<evidence type="ECO:0000313" key="17">
    <source>
        <dbReference type="Proteomes" id="UP000179072"/>
    </source>
</evidence>
<evidence type="ECO:0000256" key="5">
    <source>
        <dbReference type="ARBA" id="ARBA00022679"/>
    </source>
</evidence>
<evidence type="ECO:0000313" key="16">
    <source>
        <dbReference type="EMBL" id="OGK44891.1"/>
    </source>
</evidence>
<dbReference type="Gene3D" id="3.65.10.10">
    <property type="entry name" value="Enolpyruvate transferase domain"/>
    <property type="match status" value="2"/>
</dbReference>
<proteinExistence type="inferred from homology"/>
<evidence type="ECO:0000256" key="14">
    <source>
        <dbReference type="NCBIfam" id="TIGR01072"/>
    </source>
</evidence>
<dbReference type="CDD" id="cd01555">
    <property type="entry name" value="UdpNAET"/>
    <property type="match status" value="1"/>
</dbReference>
<evidence type="ECO:0000256" key="2">
    <source>
        <dbReference type="ARBA" id="ARBA00004752"/>
    </source>
</evidence>
<evidence type="ECO:0000256" key="1">
    <source>
        <dbReference type="ARBA" id="ARBA00004496"/>
    </source>
</evidence>
<comment type="catalytic activity">
    <reaction evidence="13">
        <text>phosphoenolpyruvate + UDP-N-acetyl-alpha-D-glucosamine = UDP-N-acetyl-3-O-(1-carboxyvinyl)-alpha-D-glucosamine + phosphate</text>
        <dbReference type="Rhea" id="RHEA:18681"/>
        <dbReference type="ChEBI" id="CHEBI:43474"/>
        <dbReference type="ChEBI" id="CHEBI:57705"/>
        <dbReference type="ChEBI" id="CHEBI:58702"/>
        <dbReference type="ChEBI" id="CHEBI:68483"/>
        <dbReference type="EC" id="2.5.1.7"/>
    </reaction>
</comment>
<dbReference type="GO" id="GO:0019277">
    <property type="term" value="P:UDP-N-acetylgalactosamine biosynthetic process"/>
    <property type="evidence" value="ECO:0007669"/>
    <property type="project" value="InterPro"/>
</dbReference>
<keyword evidence="4" id="KW-0132">Cell division</keyword>